<accession>G7Y7C8</accession>
<dbReference type="EMBL" id="DF142914">
    <property type="protein sequence ID" value="GAA48863.1"/>
    <property type="molecule type" value="Genomic_DNA"/>
</dbReference>
<proteinExistence type="predicted"/>
<reference evidence="1" key="1">
    <citation type="journal article" date="2011" name="Genome Biol.">
        <title>The draft genome of the carcinogenic human liver fluke Clonorchis sinensis.</title>
        <authorList>
            <person name="Wang X."/>
            <person name="Chen W."/>
            <person name="Huang Y."/>
            <person name="Sun J."/>
            <person name="Men J."/>
            <person name="Liu H."/>
            <person name="Luo F."/>
            <person name="Guo L."/>
            <person name="Lv X."/>
            <person name="Deng C."/>
            <person name="Zhou C."/>
            <person name="Fan Y."/>
            <person name="Li X."/>
            <person name="Huang L."/>
            <person name="Hu Y."/>
            <person name="Liang C."/>
            <person name="Hu X."/>
            <person name="Xu J."/>
            <person name="Yu X."/>
        </authorList>
    </citation>
    <scope>NUCLEOTIDE SEQUENCE [LARGE SCALE GENOMIC DNA]</scope>
    <source>
        <strain evidence="1">Henan</strain>
    </source>
</reference>
<reference key="2">
    <citation type="submission" date="2011-10" db="EMBL/GenBank/DDBJ databases">
        <title>The genome and transcriptome sequence of Clonorchis sinensis provide insights into the carcinogenic liver fluke.</title>
        <authorList>
            <person name="Wang X."/>
            <person name="Huang Y."/>
            <person name="Chen W."/>
            <person name="Liu H."/>
            <person name="Guo L."/>
            <person name="Chen Y."/>
            <person name="Luo F."/>
            <person name="Zhou W."/>
            <person name="Sun J."/>
            <person name="Mao Q."/>
            <person name="Liang P."/>
            <person name="Zhou C."/>
            <person name="Tian Y."/>
            <person name="Men J."/>
            <person name="Lv X."/>
            <person name="Huang L."/>
            <person name="Zhou J."/>
            <person name="Hu Y."/>
            <person name="Li R."/>
            <person name="Zhang F."/>
            <person name="Lei H."/>
            <person name="Li X."/>
            <person name="Hu X."/>
            <person name="Liang C."/>
            <person name="Xu J."/>
            <person name="Wu Z."/>
            <person name="Yu X."/>
        </authorList>
    </citation>
    <scope>NUCLEOTIDE SEQUENCE</scope>
    <source>
        <strain>Henan</strain>
    </source>
</reference>
<evidence type="ECO:0000313" key="2">
    <source>
        <dbReference type="Proteomes" id="UP000008909"/>
    </source>
</evidence>
<protein>
    <submittedName>
        <fullName evidence="1">Uncharacterized protein</fullName>
    </submittedName>
</protein>
<keyword evidence="2" id="KW-1185">Reference proteome</keyword>
<organism evidence="1 2">
    <name type="scientific">Clonorchis sinensis</name>
    <name type="common">Chinese liver fluke</name>
    <dbReference type="NCBI Taxonomy" id="79923"/>
    <lineage>
        <taxon>Eukaryota</taxon>
        <taxon>Metazoa</taxon>
        <taxon>Spiralia</taxon>
        <taxon>Lophotrochozoa</taxon>
        <taxon>Platyhelminthes</taxon>
        <taxon>Trematoda</taxon>
        <taxon>Digenea</taxon>
        <taxon>Opisthorchiida</taxon>
        <taxon>Opisthorchiata</taxon>
        <taxon>Opisthorchiidae</taxon>
        <taxon>Clonorchis</taxon>
    </lineage>
</organism>
<sequence>MDETQSISIHRAFVVDKLSMRAVPSSKEVASSLPQIEEVPIDELAEDQIKVAHYQRAETAFLGDLKPDLFGKLERKMGWGQGALDRQAGVNVLVELVEGMSFSTARKSVDDFNVIREKKRFTLGHGAEDAVDID</sequence>
<dbReference type="Proteomes" id="UP000008909">
    <property type="component" value="Unassembled WGS sequence"/>
</dbReference>
<dbReference type="AlphaFoldDB" id="G7Y7C8"/>
<evidence type="ECO:0000313" key="1">
    <source>
        <dbReference type="EMBL" id="GAA48863.1"/>
    </source>
</evidence>
<name>G7Y7C8_CLOSI</name>
<gene>
    <name evidence="1" type="ORF">CLF_102128</name>
</gene>